<gene>
    <name evidence="2" type="ORF">HMPREF9372_1427</name>
</gene>
<dbReference type="OrthoDB" id="2452750at2"/>
<sequence>MNFERVALMSFLRMVSIVGFSSVLILGGCSSKKEAPNNDDPTIGYEDEDKGSSINTGDGYGFTDFDLSIKKDGKKIEVDYEDVKPSDAEYINEFQKVNKEGNDAIDSMHKMFMEVLLDSDTTKEEAIERILKWYGLDDYDEFELDVKYTDNKSLDIEEKK</sequence>
<dbReference type="InterPro" id="IPR025623">
    <property type="entry name" value="YusW"/>
</dbReference>
<feature type="region of interest" description="Disordered" evidence="1">
    <location>
        <begin position="35"/>
        <end position="57"/>
    </location>
</feature>
<proteinExistence type="predicted"/>
<evidence type="ECO:0000256" key="1">
    <source>
        <dbReference type="SAM" id="MobiDB-lite"/>
    </source>
</evidence>
<protein>
    <recommendedName>
        <fullName evidence="4">YusW-like protein</fullName>
    </recommendedName>
</protein>
<evidence type="ECO:0000313" key="2">
    <source>
        <dbReference type="EMBL" id="EGQ26588.1"/>
    </source>
</evidence>
<evidence type="ECO:0008006" key="4">
    <source>
        <dbReference type="Google" id="ProtNLM"/>
    </source>
</evidence>
<comment type="caution">
    <text evidence="2">The sequence shown here is derived from an EMBL/GenBank/DDBJ whole genome shotgun (WGS) entry which is preliminary data.</text>
</comment>
<dbReference type="HOGENOM" id="CLU_1683145_0_0_9"/>
<reference evidence="2 3" key="1">
    <citation type="submission" date="2011-04" db="EMBL/GenBank/DDBJ databases">
        <authorList>
            <person name="Muzny D."/>
            <person name="Qin X."/>
            <person name="Deng J."/>
            <person name="Jiang H."/>
            <person name="Liu Y."/>
            <person name="Qu J."/>
            <person name="Song X.-Z."/>
            <person name="Zhang L."/>
            <person name="Thornton R."/>
            <person name="Coyle M."/>
            <person name="Francisco L."/>
            <person name="Jackson L."/>
            <person name="Javaid M."/>
            <person name="Korchina V."/>
            <person name="Kovar C."/>
            <person name="Mata R."/>
            <person name="Mathew T."/>
            <person name="Ngo R."/>
            <person name="Nguyen L."/>
            <person name="Nguyen N."/>
            <person name="Okwuonu G."/>
            <person name="Ongeri F."/>
            <person name="Pham C."/>
            <person name="Simmons D."/>
            <person name="Wilczek-Boney K."/>
            <person name="Hale W."/>
            <person name="Jakkamsetti A."/>
            <person name="Pham P."/>
            <person name="Ruth R."/>
            <person name="San Lucas F."/>
            <person name="Warren J."/>
            <person name="Zhang J."/>
            <person name="Zhao Z."/>
            <person name="Zhou C."/>
            <person name="Zhu D."/>
            <person name="Lee S."/>
            <person name="Bess C."/>
            <person name="Blankenburg K."/>
            <person name="Forbes L."/>
            <person name="Fu Q."/>
            <person name="Gubbala S."/>
            <person name="Hirani K."/>
            <person name="Jayaseelan J.C."/>
            <person name="Lara F."/>
            <person name="Munidasa M."/>
            <person name="Palculict T."/>
            <person name="Patil S."/>
            <person name="Pu L.-L."/>
            <person name="Saada N."/>
            <person name="Tang L."/>
            <person name="Weissenberger G."/>
            <person name="Zhu Y."/>
            <person name="Hemphill L."/>
            <person name="Shang Y."/>
            <person name="Youmans B."/>
            <person name="Ayvaz T."/>
            <person name="Ross M."/>
            <person name="Santibanez J."/>
            <person name="Aqrawi P."/>
            <person name="Gross S."/>
            <person name="Joshi V."/>
            <person name="Fowler G."/>
            <person name="Nazareth L."/>
            <person name="Reid J."/>
            <person name="Worley K."/>
            <person name="Petrosino J."/>
            <person name="Highlander S."/>
            <person name="Gibbs R."/>
        </authorList>
    </citation>
    <scope>NUCLEOTIDE SEQUENCE [LARGE SCALE GENOMIC DNA]</scope>
    <source>
        <strain evidence="2 3">2681</strain>
    </source>
</reference>
<dbReference type="Proteomes" id="UP000005316">
    <property type="component" value="Unassembled WGS sequence"/>
</dbReference>
<dbReference type="EMBL" id="AFPZ01000039">
    <property type="protein sequence ID" value="EGQ26588.1"/>
    <property type="molecule type" value="Genomic_DNA"/>
</dbReference>
<dbReference type="PROSITE" id="PS51257">
    <property type="entry name" value="PROKAR_LIPOPROTEIN"/>
    <property type="match status" value="1"/>
</dbReference>
<organism evidence="2 3">
    <name type="scientific">Sporosarcina newyorkensis 2681</name>
    <dbReference type="NCBI Taxonomy" id="1027292"/>
    <lineage>
        <taxon>Bacteria</taxon>
        <taxon>Bacillati</taxon>
        <taxon>Bacillota</taxon>
        <taxon>Bacilli</taxon>
        <taxon>Bacillales</taxon>
        <taxon>Caryophanaceae</taxon>
        <taxon>Sporosarcina</taxon>
    </lineage>
</organism>
<name>F9DRJ7_9BACL</name>
<dbReference type="AlphaFoldDB" id="F9DRJ7"/>
<dbReference type="eggNOG" id="ENOG50337H0">
    <property type="taxonomic scope" value="Bacteria"/>
</dbReference>
<dbReference type="Pfam" id="PF14039">
    <property type="entry name" value="YusW"/>
    <property type="match status" value="1"/>
</dbReference>
<evidence type="ECO:0000313" key="3">
    <source>
        <dbReference type="Proteomes" id="UP000005316"/>
    </source>
</evidence>
<accession>F9DRJ7</accession>